<sequence>MQLTLTFLILGMTIIVFMTNRVRADFVAIVSLLAFVIANILTPAEALAGFSNSVVLMIAGLFVVGAGILRTGLAAMAGQLLLKWSGNSELKLFILLLIIVGSVGAFMSNTGTVALMMPIVVSIAISMKESPSKFLLPLSYVASLSGLMTLIASPPNLIVSQLLVDQGYPKLGFFEVTPIGLVGMIVGILYLVLVRNILLPNDKKRTQTSTGYKLSPKKIMKQYDLNNRLFKVFVPEDSTIIGTSLAELKLPAKYGLCMMKIHRKSQDGINLLPMTYQEMAGPTSVIHALDELYVQGEEGAIGNLTADYGLVMQELTENEADELVTKHLGIAEVLLTPNSSFINETVSSLGFREKYNLNIIGINHRGGYKLQDMVTHKLKFGDAILVQGAWDEILVLARETQDVVVVGQPKEHASVAAATGKAGIAGAIMLLMIGLMAFEVFPAVISVMVGAVLMIITGCLRNMEDAYNNMNFESIVLVAAMLPMATALEKTGGMVILSNGIIDVLGKYGPYGVLIGIYVLTVIFGQFISNTATAVLFAPIAMNAAIAMDANPTTFMIGVAVAASMAFATPIASPTNALVMTAGGYKFMDFVKIGVPLQVIMFIVMMLAVPFFFPF</sequence>
<feature type="transmembrane region" description="Helical" evidence="7">
    <location>
        <begin position="134"/>
        <end position="153"/>
    </location>
</feature>
<evidence type="ECO:0000259" key="8">
    <source>
        <dbReference type="PROSITE" id="PS51202"/>
    </source>
</evidence>
<dbReference type="PANTHER" id="PTHR43652">
    <property type="entry name" value="BASIC AMINO ACID ANTIPORTER YFCC-RELATED"/>
    <property type="match status" value="1"/>
</dbReference>
<keyword evidence="2" id="KW-0813">Transport</keyword>
<dbReference type="PROSITE" id="PS01271">
    <property type="entry name" value="NA_SULFATE"/>
    <property type="match status" value="1"/>
</dbReference>
<organism evidence="9 10">
    <name type="scientific">Lysinibacillus sphaericus</name>
    <name type="common">Bacillus sphaericus</name>
    <dbReference type="NCBI Taxonomy" id="1421"/>
    <lineage>
        <taxon>Bacteria</taxon>
        <taxon>Bacillati</taxon>
        <taxon>Bacillota</taxon>
        <taxon>Bacilli</taxon>
        <taxon>Bacillales</taxon>
        <taxon>Bacillaceae</taxon>
        <taxon>Lysinibacillus</taxon>
    </lineage>
</organism>
<keyword evidence="4" id="KW-0677">Repeat</keyword>
<dbReference type="EMBL" id="PGLV01000006">
    <property type="protein sequence ID" value="POZ54330.1"/>
    <property type="molecule type" value="Genomic_DNA"/>
</dbReference>
<feature type="transmembrane region" description="Helical" evidence="7">
    <location>
        <begin position="93"/>
        <end position="122"/>
    </location>
</feature>
<dbReference type="GO" id="GO:0005886">
    <property type="term" value="C:plasma membrane"/>
    <property type="evidence" value="ECO:0007669"/>
    <property type="project" value="TreeGrafter"/>
</dbReference>
<dbReference type="GO" id="GO:0006813">
    <property type="term" value="P:potassium ion transport"/>
    <property type="evidence" value="ECO:0007669"/>
    <property type="project" value="InterPro"/>
</dbReference>
<feature type="transmembrane region" description="Helical" evidence="7">
    <location>
        <begin position="415"/>
        <end position="434"/>
    </location>
</feature>
<gene>
    <name evidence="9" type="primary">sdcS</name>
    <name evidence="9" type="ORF">LYSIN_04201</name>
</gene>
<comment type="subcellular location">
    <subcellularLocation>
        <location evidence="1">Membrane</location>
        <topology evidence="1">Multi-pass membrane protein</topology>
    </subcellularLocation>
</comment>
<feature type="transmembrane region" description="Helical" evidence="7">
    <location>
        <begin position="440"/>
        <end position="460"/>
    </location>
</feature>
<dbReference type="Pfam" id="PF02080">
    <property type="entry name" value="TrkA_C"/>
    <property type="match status" value="1"/>
</dbReference>
<dbReference type="InterPro" id="IPR006037">
    <property type="entry name" value="RCK_C"/>
</dbReference>
<comment type="caution">
    <text evidence="9">The sequence shown here is derived from an EMBL/GenBank/DDBJ whole genome shotgun (WGS) entry which is preliminary data.</text>
</comment>
<feature type="transmembrane region" description="Helical" evidence="7">
    <location>
        <begin position="173"/>
        <end position="194"/>
    </location>
</feature>
<keyword evidence="3 7" id="KW-0812">Transmembrane</keyword>
<evidence type="ECO:0000256" key="1">
    <source>
        <dbReference type="ARBA" id="ARBA00004141"/>
    </source>
</evidence>
<dbReference type="GO" id="GO:0008324">
    <property type="term" value="F:monoatomic cation transmembrane transporter activity"/>
    <property type="evidence" value="ECO:0007669"/>
    <property type="project" value="InterPro"/>
</dbReference>
<name>A0A2S5CU31_LYSSH</name>
<feature type="transmembrane region" description="Helical" evidence="7">
    <location>
        <begin position="54"/>
        <end position="73"/>
    </location>
</feature>
<feature type="transmembrane region" description="Helical" evidence="7">
    <location>
        <begin position="508"/>
        <end position="541"/>
    </location>
</feature>
<dbReference type="InterPro" id="IPR036721">
    <property type="entry name" value="RCK_C_sf"/>
</dbReference>
<dbReference type="PANTHER" id="PTHR43652:SF1">
    <property type="entry name" value="RESPONSE REGULATOR"/>
    <property type="match status" value="1"/>
</dbReference>
<dbReference type="PROSITE" id="PS51202">
    <property type="entry name" value="RCK_C"/>
    <property type="match status" value="1"/>
</dbReference>
<keyword evidence="5 7" id="KW-1133">Transmembrane helix</keyword>
<evidence type="ECO:0000256" key="4">
    <source>
        <dbReference type="ARBA" id="ARBA00022737"/>
    </source>
</evidence>
<dbReference type="InterPro" id="IPR051679">
    <property type="entry name" value="DASS-Related_Transporters"/>
</dbReference>
<evidence type="ECO:0000256" key="2">
    <source>
        <dbReference type="ARBA" id="ARBA00022448"/>
    </source>
</evidence>
<keyword evidence="10" id="KW-1185">Reference proteome</keyword>
<keyword evidence="6 7" id="KW-0472">Membrane</keyword>
<evidence type="ECO:0000256" key="3">
    <source>
        <dbReference type="ARBA" id="ARBA00022692"/>
    </source>
</evidence>
<protein>
    <submittedName>
        <fullName evidence="9">Sodium-dependent dicarboxylate transporter SdcS</fullName>
    </submittedName>
</protein>
<feature type="domain" description="RCK C-terminal" evidence="8">
    <location>
        <begin position="318"/>
        <end position="402"/>
    </location>
</feature>
<dbReference type="Proteomes" id="UP000237319">
    <property type="component" value="Unassembled WGS sequence"/>
</dbReference>
<feature type="transmembrane region" description="Helical" evidence="7">
    <location>
        <begin position="593"/>
        <end position="613"/>
    </location>
</feature>
<evidence type="ECO:0000256" key="6">
    <source>
        <dbReference type="ARBA" id="ARBA00023136"/>
    </source>
</evidence>
<evidence type="ECO:0000313" key="10">
    <source>
        <dbReference type="Proteomes" id="UP000237319"/>
    </source>
</evidence>
<dbReference type="Pfam" id="PF03600">
    <property type="entry name" value="CitMHS"/>
    <property type="match status" value="1"/>
</dbReference>
<dbReference type="SUPFAM" id="SSF116726">
    <property type="entry name" value="TrkA C-terminal domain-like"/>
    <property type="match status" value="2"/>
</dbReference>
<proteinExistence type="predicted"/>
<feature type="transmembrane region" description="Helical" evidence="7">
    <location>
        <begin position="553"/>
        <end position="573"/>
    </location>
</feature>
<evidence type="ECO:0000256" key="5">
    <source>
        <dbReference type="ARBA" id="ARBA00022989"/>
    </source>
</evidence>
<evidence type="ECO:0000313" key="9">
    <source>
        <dbReference type="EMBL" id="POZ54330.1"/>
    </source>
</evidence>
<feature type="transmembrane region" description="Helical" evidence="7">
    <location>
        <begin position="28"/>
        <end position="47"/>
    </location>
</feature>
<dbReference type="InterPro" id="IPR031312">
    <property type="entry name" value="Na/sul_symport_CS"/>
</dbReference>
<evidence type="ECO:0000256" key="7">
    <source>
        <dbReference type="SAM" id="Phobius"/>
    </source>
</evidence>
<dbReference type="InterPro" id="IPR004680">
    <property type="entry name" value="Cit_transptr-like_dom"/>
</dbReference>
<feature type="transmembrane region" description="Helical" evidence="7">
    <location>
        <begin position="472"/>
        <end position="488"/>
    </location>
</feature>
<dbReference type="Gene3D" id="3.30.70.1450">
    <property type="entry name" value="Regulator of K+ conductance, C-terminal domain"/>
    <property type="match status" value="2"/>
</dbReference>
<reference evidence="9 10" key="1">
    <citation type="submission" date="2017-11" db="EMBL/GenBank/DDBJ databases">
        <title>Genome sequence of Lysinibacillus sphaericus, a lignin-degrading bacteria isolated from municipal solid waste soil.</title>
        <authorList>
            <person name="Persinoti G.F."/>
            <person name="Paixao D.A."/>
            <person name="Bugg T.D."/>
            <person name="Squina F.M."/>
        </authorList>
    </citation>
    <scope>NUCLEOTIDE SEQUENCE [LARGE SCALE GENOMIC DNA]</scope>
    <source>
        <strain evidence="9 10">A1</strain>
    </source>
</reference>
<accession>A0A2S5CU31</accession>
<dbReference type="AlphaFoldDB" id="A0A2S5CU31"/>